<sequence length="109" mass="12063">MTSAMVEEWLNIVWRRRPGALLCKYSLLVLDSYRGHLTDSDHQLTPTGHIKRASLSQLAGWVAAAWDDIPGTLIVRSFKKCGISSALHGTEDCALFEDSDKAISDDDSE</sequence>
<accession>A0A9D4QGI1</accession>
<protein>
    <recommendedName>
        <fullName evidence="3">DDE-1 domain-containing protein</fullName>
    </recommendedName>
</protein>
<dbReference type="Proteomes" id="UP000821837">
    <property type="component" value="Chromosome 1"/>
</dbReference>
<dbReference type="EMBL" id="JABSTV010001245">
    <property type="protein sequence ID" value="KAH7982388.1"/>
    <property type="molecule type" value="Genomic_DNA"/>
</dbReference>
<reference evidence="1" key="2">
    <citation type="submission" date="2021-09" db="EMBL/GenBank/DDBJ databases">
        <authorList>
            <person name="Jia N."/>
            <person name="Wang J."/>
            <person name="Shi W."/>
            <person name="Du L."/>
            <person name="Sun Y."/>
            <person name="Zhan W."/>
            <person name="Jiang J."/>
            <person name="Wang Q."/>
            <person name="Zhang B."/>
            <person name="Ji P."/>
            <person name="Sakyi L.B."/>
            <person name="Cui X."/>
            <person name="Yuan T."/>
            <person name="Jiang B."/>
            <person name="Yang W."/>
            <person name="Lam T.T.-Y."/>
            <person name="Chang Q."/>
            <person name="Ding S."/>
            <person name="Wang X."/>
            <person name="Zhu J."/>
            <person name="Ruan X."/>
            <person name="Zhao L."/>
            <person name="Wei J."/>
            <person name="Que T."/>
            <person name="Du C."/>
            <person name="Cheng J."/>
            <person name="Dai P."/>
            <person name="Han X."/>
            <person name="Huang E."/>
            <person name="Gao Y."/>
            <person name="Liu J."/>
            <person name="Shao H."/>
            <person name="Ye R."/>
            <person name="Li L."/>
            <person name="Wei W."/>
            <person name="Wang X."/>
            <person name="Wang C."/>
            <person name="Huo Q."/>
            <person name="Li W."/>
            <person name="Guo W."/>
            <person name="Chen H."/>
            <person name="Chen S."/>
            <person name="Zhou L."/>
            <person name="Zhou L."/>
            <person name="Ni X."/>
            <person name="Tian J."/>
            <person name="Zhou Y."/>
            <person name="Sheng Y."/>
            <person name="Liu T."/>
            <person name="Pan Y."/>
            <person name="Xia L."/>
            <person name="Li J."/>
            <person name="Zhao F."/>
            <person name="Cao W."/>
        </authorList>
    </citation>
    <scope>NUCLEOTIDE SEQUENCE</scope>
    <source>
        <strain evidence="1">Rsan-2018</strain>
        <tissue evidence="1">Larvae</tissue>
    </source>
</reference>
<proteinExistence type="predicted"/>
<evidence type="ECO:0000313" key="2">
    <source>
        <dbReference type="Proteomes" id="UP000821837"/>
    </source>
</evidence>
<evidence type="ECO:0008006" key="3">
    <source>
        <dbReference type="Google" id="ProtNLM"/>
    </source>
</evidence>
<dbReference type="AlphaFoldDB" id="A0A9D4QGI1"/>
<name>A0A9D4QGI1_RHISA</name>
<comment type="caution">
    <text evidence="1">The sequence shown here is derived from an EMBL/GenBank/DDBJ whole genome shotgun (WGS) entry which is preliminary data.</text>
</comment>
<keyword evidence="2" id="KW-1185">Reference proteome</keyword>
<evidence type="ECO:0000313" key="1">
    <source>
        <dbReference type="EMBL" id="KAH7982388.1"/>
    </source>
</evidence>
<organism evidence="1 2">
    <name type="scientific">Rhipicephalus sanguineus</name>
    <name type="common">Brown dog tick</name>
    <name type="synonym">Ixodes sanguineus</name>
    <dbReference type="NCBI Taxonomy" id="34632"/>
    <lineage>
        <taxon>Eukaryota</taxon>
        <taxon>Metazoa</taxon>
        <taxon>Ecdysozoa</taxon>
        <taxon>Arthropoda</taxon>
        <taxon>Chelicerata</taxon>
        <taxon>Arachnida</taxon>
        <taxon>Acari</taxon>
        <taxon>Parasitiformes</taxon>
        <taxon>Ixodida</taxon>
        <taxon>Ixodoidea</taxon>
        <taxon>Ixodidae</taxon>
        <taxon>Rhipicephalinae</taxon>
        <taxon>Rhipicephalus</taxon>
        <taxon>Rhipicephalus</taxon>
    </lineage>
</organism>
<gene>
    <name evidence="1" type="ORF">HPB52_004302</name>
</gene>
<reference evidence="1" key="1">
    <citation type="journal article" date="2020" name="Cell">
        <title>Large-Scale Comparative Analyses of Tick Genomes Elucidate Their Genetic Diversity and Vector Capacities.</title>
        <authorList>
            <consortium name="Tick Genome and Microbiome Consortium (TIGMIC)"/>
            <person name="Jia N."/>
            <person name="Wang J."/>
            <person name="Shi W."/>
            <person name="Du L."/>
            <person name="Sun Y."/>
            <person name="Zhan W."/>
            <person name="Jiang J.F."/>
            <person name="Wang Q."/>
            <person name="Zhang B."/>
            <person name="Ji P."/>
            <person name="Bell-Sakyi L."/>
            <person name="Cui X.M."/>
            <person name="Yuan T.T."/>
            <person name="Jiang B.G."/>
            <person name="Yang W.F."/>
            <person name="Lam T.T."/>
            <person name="Chang Q.C."/>
            <person name="Ding S.J."/>
            <person name="Wang X.J."/>
            <person name="Zhu J.G."/>
            <person name="Ruan X.D."/>
            <person name="Zhao L."/>
            <person name="Wei J.T."/>
            <person name="Ye R.Z."/>
            <person name="Que T.C."/>
            <person name="Du C.H."/>
            <person name="Zhou Y.H."/>
            <person name="Cheng J.X."/>
            <person name="Dai P.F."/>
            <person name="Guo W.B."/>
            <person name="Han X.H."/>
            <person name="Huang E.J."/>
            <person name="Li L.F."/>
            <person name="Wei W."/>
            <person name="Gao Y.C."/>
            <person name="Liu J.Z."/>
            <person name="Shao H.Z."/>
            <person name="Wang X."/>
            <person name="Wang C.C."/>
            <person name="Yang T.C."/>
            <person name="Huo Q.B."/>
            <person name="Li W."/>
            <person name="Chen H.Y."/>
            <person name="Chen S.E."/>
            <person name="Zhou L.G."/>
            <person name="Ni X.B."/>
            <person name="Tian J.H."/>
            <person name="Sheng Y."/>
            <person name="Liu T."/>
            <person name="Pan Y.S."/>
            <person name="Xia L.Y."/>
            <person name="Li J."/>
            <person name="Zhao F."/>
            <person name="Cao W.C."/>
        </authorList>
    </citation>
    <scope>NUCLEOTIDE SEQUENCE</scope>
    <source>
        <strain evidence="1">Rsan-2018</strain>
    </source>
</reference>